<gene>
    <name evidence="2" type="ORF">AVEN_78575_1</name>
</gene>
<comment type="caution">
    <text evidence="2">The sequence shown here is derived from an EMBL/GenBank/DDBJ whole genome shotgun (WGS) entry which is preliminary data.</text>
</comment>
<proteinExistence type="predicted"/>
<evidence type="ECO:0000313" key="2">
    <source>
        <dbReference type="EMBL" id="GBN11340.1"/>
    </source>
</evidence>
<organism evidence="2 3">
    <name type="scientific">Araneus ventricosus</name>
    <name type="common">Orbweaver spider</name>
    <name type="synonym">Epeira ventricosa</name>
    <dbReference type="NCBI Taxonomy" id="182803"/>
    <lineage>
        <taxon>Eukaryota</taxon>
        <taxon>Metazoa</taxon>
        <taxon>Ecdysozoa</taxon>
        <taxon>Arthropoda</taxon>
        <taxon>Chelicerata</taxon>
        <taxon>Arachnida</taxon>
        <taxon>Araneae</taxon>
        <taxon>Araneomorphae</taxon>
        <taxon>Entelegynae</taxon>
        <taxon>Araneoidea</taxon>
        <taxon>Araneidae</taxon>
        <taxon>Araneus</taxon>
    </lineage>
</organism>
<dbReference type="EMBL" id="BGPR01005562">
    <property type="protein sequence ID" value="GBN11340.1"/>
    <property type="molecule type" value="Genomic_DNA"/>
</dbReference>
<evidence type="ECO:0000256" key="1">
    <source>
        <dbReference type="SAM" id="MobiDB-lite"/>
    </source>
</evidence>
<evidence type="ECO:0000313" key="3">
    <source>
        <dbReference type="Proteomes" id="UP000499080"/>
    </source>
</evidence>
<reference evidence="2 3" key="1">
    <citation type="journal article" date="2019" name="Sci. Rep.">
        <title>Orb-weaving spider Araneus ventricosus genome elucidates the spidroin gene catalogue.</title>
        <authorList>
            <person name="Kono N."/>
            <person name="Nakamura H."/>
            <person name="Ohtoshi R."/>
            <person name="Moran D.A.P."/>
            <person name="Shinohara A."/>
            <person name="Yoshida Y."/>
            <person name="Fujiwara M."/>
            <person name="Mori M."/>
            <person name="Tomita M."/>
            <person name="Arakawa K."/>
        </authorList>
    </citation>
    <scope>NUCLEOTIDE SEQUENCE [LARGE SCALE GENOMIC DNA]</scope>
</reference>
<dbReference type="Proteomes" id="UP000499080">
    <property type="component" value="Unassembled WGS sequence"/>
</dbReference>
<dbReference type="AlphaFoldDB" id="A0A4Y2LAT4"/>
<protein>
    <submittedName>
        <fullName evidence="2">Uncharacterized protein</fullName>
    </submittedName>
</protein>
<name>A0A4Y2LAT4_ARAVE</name>
<feature type="region of interest" description="Disordered" evidence="1">
    <location>
        <begin position="170"/>
        <end position="190"/>
    </location>
</feature>
<keyword evidence="3" id="KW-1185">Reference proteome</keyword>
<sequence length="190" mass="22076">MRGLVGRMAFFHDRSEEDFFFFLPFGIERERRCWPLTTTHFNGCDIQCSRASCCNNERSKEVPYGSCFYDISDRSVDRRVPSEGRLFWRTAAKFKSIGSHGTCPPRSPTWKACYAWKNLSPRHCLVLARTYTLKLISQERCTFNAKPQRMTLSLDPLSRPARGLGYQPIDTPEDEMYHLSNGSRRTAKTW</sequence>
<accession>A0A4Y2LAT4</accession>